<gene>
    <name evidence="2" type="ORF">LEMA_P022750.1</name>
</gene>
<dbReference type="OrthoDB" id="3796452at2759"/>
<sequence>MNATKYIKKEAMRKSWLPSFMSNSPSAAPQQAADDDDWSDVASVDESLGGSKGSNRLSDGSIDAETKARTSSNIPSIFSTALPPCGMHPQCAFENVNNRLRKLWLRQSHNNPAINMSTVDICKLVHDELEAEDKEFPQGTLTLAKSRRPWRLESVFKYELLWSKWFIREAEIQERLSGMDSGEREIQNLMDRMYPMPKELCFVKNRANKKGIHALWLAWARGKRGWLPLDESLDLPLTMENVSLGGTVREPWADMDHSCHGSENSQILEPALATDAREM</sequence>
<dbReference type="eggNOG" id="ENOG502T4I9">
    <property type="taxonomic scope" value="Eukaryota"/>
</dbReference>
<name>E5ABV4_LEPMJ</name>
<dbReference type="EMBL" id="FP929138">
    <property type="protein sequence ID" value="CBY01145.1"/>
    <property type="molecule type" value="Genomic_DNA"/>
</dbReference>
<reference evidence="3" key="1">
    <citation type="journal article" date="2011" name="Nat. Commun.">
        <title>Effector diversification within compartments of the Leptosphaeria maculans genome affected by Repeat-Induced Point mutations.</title>
        <authorList>
            <person name="Rouxel T."/>
            <person name="Grandaubert J."/>
            <person name="Hane J.K."/>
            <person name="Hoede C."/>
            <person name="van de Wouw A.P."/>
            <person name="Couloux A."/>
            <person name="Dominguez V."/>
            <person name="Anthouard V."/>
            <person name="Bally P."/>
            <person name="Bourras S."/>
            <person name="Cozijnsen A.J."/>
            <person name="Ciuffetti L.M."/>
            <person name="Degrave A."/>
            <person name="Dilmaghani A."/>
            <person name="Duret L."/>
            <person name="Fudal I."/>
            <person name="Goodwin S.B."/>
            <person name="Gout L."/>
            <person name="Glaser N."/>
            <person name="Linglin J."/>
            <person name="Kema G.H.J."/>
            <person name="Lapalu N."/>
            <person name="Lawrence C.B."/>
            <person name="May K."/>
            <person name="Meyer M."/>
            <person name="Ollivier B."/>
            <person name="Poulain J."/>
            <person name="Schoch C.L."/>
            <person name="Simon A."/>
            <person name="Spatafora J.W."/>
            <person name="Stachowiak A."/>
            <person name="Turgeon B.G."/>
            <person name="Tyler B.M."/>
            <person name="Vincent D."/>
            <person name="Weissenbach J."/>
            <person name="Amselem J."/>
            <person name="Quesneville H."/>
            <person name="Oliver R.P."/>
            <person name="Wincker P."/>
            <person name="Balesdent M.-H."/>
            <person name="Howlett B.J."/>
        </authorList>
    </citation>
    <scope>NUCLEOTIDE SEQUENCE [LARGE SCALE GENOMIC DNA]</scope>
    <source>
        <strain evidence="3">JN3 / isolate v23.1.3 / race Av1-4-5-6-7-8</strain>
    </source>
</reference>
<dbReference type="AlphaFoldDB" id="E5ABV4"/>
<evidence type="ECO:0000313" key="3">
    <source>
        <dbReference type="Proteomes" id="UP000002668"/>
    </source>
</evidence>
<dbReference type="HOGENOM" id="CLU_097267_0_0_1"/>
<evidence type="ECO:0000313" key="2">
    <source>
        <dbReference type="EMBL" id="CBY01145.1"/>
    </source>
</evidence>
<keyword evidence="3" id="KW-1185">Reference proteome</keyword>
<feature type="region of interest" description="Disordered" evidence="1">
    <location>
        <begin position="19"/>
        <end position="68"/>
    </location>
</feature>
<evidence type="ECO:0000256" key="1">
    <source>
        <dbReference type="SAM" id="MobiDB-lite"/>
    </source>
</evidence>
<proteinExistence type="predicted"/>
<feature type="compositionally biased region" description="Low complexity" evidence="1">
    <location>
        <begin position="22"/>
        <end position="32"/>
    </location>
</feature>
<accession>E5ABV4</accession>
<dbReference type="InParanoid" id="E5ABV4"/>
<dbReference type="Proteomes" id="UP000002668">
    <property type="component" value="Genome"/>
</dbReference>
<organism evidence="3">
    <name type="scientific">Leptosphaeria maculans (strain JN3 / isolate v23.1.3 / race Av1-4-5-6-7-8)</name>
    <name type="common">Blackleg fungus</name>
    <name type="synonym">Phoma lingam</name>
    <dbReference type="NCBI Taxonomy" id="985895"/>
    <lineage>
        <taxon>Eukaryota</taxon>
        <taxon>Fungi</taxon>
        <taxon>Dikarya</taxon>
        <taxon>Ascomycota</taxon>
        <taxon>Pezizomycotina</taxon>
        <taxon>Dothideomycetes</taxon>
        <taxon>Pleosporomycetidae</taxon>
        <taxon>Pleosporales</taxon>
        <taxon>Pleosporineae</taxon>
        <taxon>Leptosphaeriaceae</taxon>
        <taxon>Plenodomus</taxon>
        <taxon>Plenodomus lingam/Leptosphaeria maculans species complex</taxon>
    </lineage>
</organism>
<protein>
    <submittedName>
        <fullName evidence="2">Predicted protein</fullName>
    </submittedName>
</protein>
<dbReference type="VEuPathDB" id="FungiDB:LEMA_P022750.1"/>
<dbReference type="GeneID" id="13291857"/>
<dbReference type="OMA" id="PAINMST"/>